<evidence type="ECO:0000313" key="4">
    <source>
        <dbReference type="Proteomes" id="UP000255061"/>
    </source>
</evidence>
<sequence length="69" mass="7856">MSVEFQTVESPTDATTIDLPIKSKKAKKTAAASGLRLKDKLAQDTRRRIEILHEQRQLSNRFGMEIEID</sequence>
<dbReference type="Proteomes" id="UP000255061">
    <property type="component" value="Unassembled WGS sequence"/>
</dbReference>
<accession>A0A380AQS0</accession>
<organism evidence="2 4">
    <name type="scientific">Shewanella morhuae</name>
    <dbReference type="NCBI Taxonomy" id="365591"/>
    <lineage>
        <taxon>Bacteria</taxon>
        <taxon>Pseudomonadati</taxon>
        <taxon>Pseudomonadota</taxon>
        <taxon>Gammaproteobacteria</taxon>
        <taxon>Alteromonadales</taxon>
        <taxon>Shewanellaceae</taxon>
        <taxon>Shewanella</taxon>
    </lineage>
</organism>
<reference evidence="2 4" key="3">
    <citation type="submission" date="2018-06" db="EMBL/GenBank/DDBJ databases">
        <authorList>
            <consortium name="Pathogen Informatics"/>
            <person name="Doyle S."/>
        </authorList>
    </citation>
    <scope>NUCLEOTIDE SEQUENCE [LARGE SCALE GENOMIC DNA]</scope>
    <source>
        <strain evidence="2 4">NCTC10736</strain>
    </source>
</reference>
<dbReference type="OrthoDB" id="6272072at2"/>
<gene>
    <name evidence="1" type="ORF">C9I43_17545</name>
    <name evidence="2" type="ORF">NCTC10736_02781</name>
</gene>
<reference evidence="1 3" key="2">
    <citation type="submission" date="2018-04" db="EMBL/GenBank/DDBJ databases">
        <title>Genomic sequence of a freshwater isolate of Shewanella morhuae.</title>
        <authorList>
            <person name="Castillo D.E."/>
            <person name="Gram L."/>
        </authorList>
    </citation>
    <scope>NUCLEOTIDE SEQUENCE [LARGE SCALE GENOMIC DNA]</scope>
    <source>
        <strain evidence="1 3">CW7</strain>
    </source>
</reference>
<dbReference type="Proteomes" id="UP000240506">
    <property type="component" value="Unassembled WGS sequence"/>
</dbReference>
<evidence type="ECO:0000313" key="1">
    <source>
        <dbReference type="EMBL" id="PTA48861.1"/>
    </source>
</evidence>
<keyword evidence="3" id="KW-1185">Reference proteome</keyword>
<dbReference type="EMBL" id="PYSG01000003">
    <property type="protein sequence ID" value="PTA48861.1"/>
    <property type="molecule type" value="Genomic_DNA"/>
</dbReference>
<evidence type="ECO:0000313" key="2">
    <source>
        <dbReference type="EMBL" id="SUI85729.1"/>
    </source>
</evidence>
<name>A0A1N6UR92_9GAMM</name>
<reference evidence="1" key="1">
    <citation type="submission" date="2018-03" db="EMBL/GenBank/DDBJ databases">
        <authorList>
            <person name="Dailey F.E."/>
        </authorList>
    </citation>
    <scope>NUCLEOTIDE SEQUENCE</scope>
    <source>
        <strain evidence="1">CW7</strain>
    </source>
</reference>
<dbReference type="RefSeq" id="WP_076497208.1">
    <property type="nucleotide sequence ID" value="NZ_BPFE01000002.1"/>
</dbReference>
<evidence type="ECO:0000313" key="3">
    <source>
        <dbReference type="Proteomes" id="UP000240506"/>
    </source>
</evidence>
<dbReference type="EMBL" id="UGYV01000001">
    <property type="protein sequence ID" value="SUI85729.1"/>
    <property type="molecule type" value="Genomic_DNA"/>
</dbReference>
<dbReference type="AlphaFoldDB" id="A0A1N6UR92"/>
<proteinExistence type="predicted"/>
<protein>
    <submittedName>
        <fullName evidence="2">Uncharacterized protein</fullName>
    </submittedName>
</protein>
<accession>A0A1N6UR92</accession>